<dbReference type="KEGG" id="bcoh:BC6307_18220"/>
<evidence type="ECO:0000256" key="1">
    <source>
        <dbReference type="ARBA" id="ARBA00022714"/>
    </source>
</evidence>
<dbReference type="SUPFAM" id="SSF50022">
    <property type="entry name" value="ISP domain"/>
    <property type="match status" value="1"/>
</dbReference>
<dbReference type="InterPro" id="IPR017941">
    <property type="entry name" value="Rieske_2Fe-2S"/>
</dbReference>
<proteinExistence type="predicted"/>
<keyword evidence="3" id="KW-0408">Iron</keyword>
<dbReference type="Gene3D" id="2.102.10.10">
    <property type="entry name" value="Rieske [2Fe-2S] iron-sulphur domain"/>
    <property type="match status" value="1"/>
</dbReference>
<dbReference type="GO" id="GO:0004497">
    <property type="term" value="F:monooxygenase activity"/>
    <property type="evidence" value="ECO:0007669"/>
    <property type="project" value="UniProtKB-ARBA"/>
</dbReference>
<dbReference type="InterPro" id="IPR036922">
    <property type="entry name" value="Rieske_2Fe-2S_sf"/>
</dbReference>
<dbReference type="InterPro" id="IPR005805">
    <property type="entry name" value="Rieske_Fe-S_prot_C"/>
</dbReference>
<dbReference type="GO" id="GO:0016705">
    <property type="term" value="F:oxidoreductase activity, acting on paired donors, with incorporation or reduction of molecular oxygen"/>
    <property type="evidence" value="ECO:0007669"/>
    <property type="project" value="UniProtKB-ARBA"/>
</dbReference>
<dbReference type="GO" id="GO:0046872">
    <property type="term" value="F:metal ion binding"/>
    <property type="evidence" value="ECO:0007669"/>
    <property type="project" value="UniProtKB-KW"/>
</dbReference>
<name>A0A223KUL7_9BACI</name>
<keyword evidence="9" id="KW-1185">Reference proteome</keyword>
<keyword evidence="1" id="KW-0001">2Fe-2S</keyword>
<evidence type="ECO:0000256" key="4">
    <source>
        <dbReference type="ARBA" id="ARBA00023014"/>
    </source>
</evidence>
<evidence type="ECO:0000256" key="5">
    <source>
        <dbReference type="ARBA" id="ARBA00023157"/>
    </source>
</evidence>
<protein>
    <recommendedName>
        <fullName evidence="7">Rieske domain-containing protein</fullName>
    </recommendedName>
</protein>
<evidence type="ECO:0000256" key="3">
    <source>
        <dbReference type="ARBA" id="ARBA00023004"/>
    </source>
</evidence>
<organism evidence="8 9">
    <name type="scientific">Sutcliffiella cohnii</name>
    <dbReference type="NCBI Taxonomy" id="33932"/>
    <lineage>
        <taxon>Bacteria</taxon>
        <taxon>Bacillati</taxon>
        <taxon>Bacillota</taxon>
        <taxon>Bacilli</taxon>
        <taxon>Bacillales</taxon>
        <taxon>Bacillaceae</taxon>
        <taxon>Sutcliffiella</taxon>
    </lineage>
</organism>
<evidence type="ECO:0000313" key="8">
    <source>
        <dbReference type="EMBL" id="AST93054.1"/>
    </source>
</evidence>
<dbReference type="PANTHER" id="PTHR10134">
    <property type="entry name" value="CYTOCHROME B-C1 COMPLEX SUBUNIT RIESKE, MITOCHONDRIAL"/>
    <property type="match status" value="1"/>
</dbReference>
<dbReference type="Proteomes" id="UP000215224">
    <property type="component" value="Chromosome"/>
</dbReference>
<dbReference type="CDD" id="cd03467">
    <property type="entry name" value="Rieske"/>
    <property type="match status" value="1"/>
</dbReference>
<keyword evidence="5" id="KW-1015">Disulfide bond</keyword>
<evidence type="ECO:0000313" key="9">
    <source>
        <dbReference type="Proteomes" id="UP000215224"/>
    </source>
</evidence>
<dbReference type="PRINTS" id="PR00162">
    <property type="entry name" value="RIESKE"/>
</dbReference>
<keyword evidence="2" id="KW-0479">Metal-binding</keyword>
<dbReference type="AlphaFoldDB" id="A0A223KUL7"/>
<dbReference type="GO" id="GO:0051537">
    <property type="term" value="F:2 iron, 2 sulfur cluster binding"/>
    <property type="evidence" value="ECO:0007669"/>
    <property type="project" value="UniProtKB-KW"/>
</dbReference>
<evidence type="ECO:0000259" key="7">
    <source>
        <dbReference type="PROSITE" id="PS51296"/>
    </source>
</evidence>
<keyword evidence="4" id="KW-0411">Iron-sulfur</keyword>
<comment type="cofactor">
    <cofactor evidence="6">
        <name>[2Fe-2S] cluster</name>
        <dbReference type="ChEBI" id="CHEBI:190135"/>
    </cofactor>
</comment>
<dbReference type="STRING" id="1314751.GCA_001591425_00746"/>
<evidence type="ECO:0000256" key="2">
    <source>
        <dbReference type="ARBA" id="ARBA00022723"/>
    </source>
</evidence>
<sequence>MNKFEEFLRKITFNIKRGNELELNRRGFIASTLSLMGVFFLSSTPLLAVAKWKENQAEANLEHFIVNEGDLAVGDSFTFHFPNENDPALLIRISEDEYRAYNIKCTHLMCPVYFEKETTELICPCHHGFFNVEDGSVIAGPPPRGLPIVELTFKNNGIYAVGVTQTEHH</sequence>
<dbReference type="RefSeq" id="WP_066412326.1">
    <property type="nucleotide sequence ID" value="NZ_CP018866.1"/>
</dbReference>
<dbReference type="PROSITE" id="PS51296">
    <property type="entry name" value="RIESKE"/>
    <property type="match status" value="1"/>
</dbReference>
<dbReference type="Pfam" id="PF00355">
    <property type="entry name" value="Rieske"/>
    <property type="match status" value="1"/>
</dbReference>
<gene>
    <name evidence="8" type="ORF">BC6307_18220</name>
</gene>
<dbReference type="InterPro" id="IPR014349">
    <property type="entry name" value="Rieske_Fe-S_prot"/>
</dbReference>
<dbReference type="GO" id="GO:0016020">
    <property type="term" value="C:membrane"/>
    <property type="evidence" value="ECO:0007669"/>
    <property type="project" value="InterPro"/>
</dbReference>
<feature type="domain" description="Rieske" evidence="7">
    <location>
        <begin position="63"/>
        <end position="160"/>
    </location>
</feature>
<evidence type="ECO:0000256" key="6">
    <source>
        <dbReference type="ARBA" id="ARBA00034078"/>
    </source>
</evidence>
<dbReference type="EMBL" id="CP018866">
    <property type="protein sequence ID" value="AST93054.1"/>
    <property type="molecule type" value="Genomic_DNA"/>
</dbReference>
<reference evidence="8 9" key="1">
    <citation type="submission" date="2016-12" db="EMBL/GenBank/DDBJ databases">
        <title>The whole genome sequencing and assembly of Bacillus cohnii DSM 6307T strain.</title>
        <authorList>
            <person name="Lee Y.-J."/>
            <person name="Yi H."/>
            <person name="Bahn Y.-S."/>
            <person name="Kim J.F."/>
            <person name="Lee D.-W."/>
        </authorList>
    </citation>
    <scope>NUCLEOTIDE SEQUENCE [LARGE SCALE GENOMIC DNA]</scope>
    <source>
        <strain evidence="8 9">DSM 6307</strain>
    </source>
</reference>
<accession>A0A223KUL7</accession>